<evidence type="ECO:0000313" key="3">
    <source>
        <dbReference type="Proteomes" id="UP001221366"/>
    </source>
</evidence>
<evidence type="ECO:0000256" key="1">
    <source>
        <dbReference type="SAM" id="Phobius"/>
    </source>
</evidence>
<reference evidence="2 3" key="1">
    <citation type="submission" date="2023-03" db="EMBL/GenBank/DDBJ databases">
        <title>Muricauda XX sp. nov. and Muricauda XXX sp. nov., two novel species isolated from Okinawa Trough.</title>
        <authorList>
            <person name="Cao W."/>
            <person name="Deng X."/>
        </authorList>
    </citation>
    <scope>NUCLEOTIDE SEQUENCE [LARGE SCALE GENOMIC DNA]</scope>
    <source>
        <strain evidence="2 3">334s03</strain>
    </source>
</reference>
<name>A0ABT5XXU9_9FLAO</name>
<dbReference type="EMBL" id="JARFVB010000003">
    <property type="protein sequence ID" value="MDF0716006.1"/>
    <property type="molecule type" value="Genomic_DNA"/>
</dbReference>
<gene>
    <name evidence="2" type="ORF">PY092_07595</name>
</gene>
<feature type="transmembrane region" description="Helical" evidence="1">
    <location>
        <begin position="70"/>
        <end position="94"/>
    </location>
</feature>
<protein>
    <submittedName>
        <fullName evidence="2">Uncharacterized protein</fullName>
    </submittedName>
</protein>
<dbReference type="Proteomes" id="UP001221366">
    <property type="component" value="Unassembled WGS sequence"/>
</dbReference>
<feature type="transmembrane region" description="Helical" evidence="1">
    <location>
        <begin position="106"/>
        <end position="126"/>
    </location>
</feature>
<comment type="caution">
    <text evidence="2">The sequence shown here is derived from an EMBL/GenBank/DDBJ whole genome shotgun (WGS) entry which is preliminary data.</text>
</comment>
<proteinExistence type="predicted"/>
<sequence>MQKSKHKQLVKYGTLITVVAYVANMIFQNPLYRGLYYAELIGSWTLLACIIFYFQEKKTELSPYPQWKNLLFWVSMGSFIFYLATPYIFLLGSIDDHVWYDYHFQKILFVFIAIMYGFYMLGLLLGQRKAFR</sequence>
<keyword evidence="1" id="KW-1133">Transmembrane helix</keyword>
<organism evidence="2 3">
    <name type="scientific">Flagellimonas yonaguniensis</name>
    <dbReference type="NCBI Taxonomy" id="3031325"/>
    <lineage>
        <taxon>Bacteria</taxon>
        <taxon>Pseudomonadati</taxon>
        <taxon>Bacteroidota</taxon>
        <taxon>Flavobacteriia</taxon>
        <taxon>Flavobacteriales</taxon>
        <taxon>Flavobacteriaceae</taxon>
        <taxon>Flagellimonas</taxon>
    </lineage>
</organism>
<keyword evidence="3" id="KW-1185">Reference proteome</keyword>
<feature type="transmembrane region" description="Helical" evidence="1">
    <location>
        <begin position="12"/>
        <end position="28"/>
    </location>
</feature>
<keyword evidence="1" id="KW-0812">Transmembrane</keyword>
<feature type="transmembrane region" description="Helical" evidence="1">
    <location>
        <begin position="34"/>
        <end position="54"/>
    </location>
</feature>
<accession>A0ABT5XXU9</accession>
<evidence type="ECO:0000313" key="2">
    <source>
        <dbReference type="EMBL" id="MDF0716006.1"/>
    </source>
</evidence>
<dbReference type="RefSeq" id="WP_275615248.1">
    <property type="nucleotide sequence ID" value="NZ_JARFVB010000003.1"/>
</dbReference>
<keyword evidence="1" id="KW-0472">Membrane</keyword>